<name>A0AAD6UVA7_9AGAR</name>
<organism evidence="1 2">
    <name type="scientific">Mycena pura</name>
    <dbReference type="NCBI Taxonomy" id="153505"/>
    <lineage>
        <taxon>Eukaryota</taxon>
        <taxon>Fungi</taxon>
        <taxon>Dikarya</taxon>
        <taxon>Basidiomycota</taxon>
        <taxon>Agaricomycotina</taxon>
        <taxon>Agaricomycetes</taxon>
        <taxon>Agaricomycetidae</taxon>
        <taxon>Agaricales</taxon>
        <taxon>Marasmiineae</taxon>
        <taxon>Mycenaceae</taxon>
        <taxon>Mycena</taxon>
    </lineage>
</organism>
<evidence type="ECO:0000313" key="2">
    <source>
        <dbReference type="Proteomes" id="UP001219525"/>
    </source>
</evidence>
<comment type="caution">
    <text evidence="1">The sequence shown here is derived from an EMBL/GenBank/DDBJ whole genome shotgun (WGS) entry which is preliminary data.</text>
</comment>
<accession>A0AAD6UVA7</accession>
<sequence>MHEVYNSSARGLQHPVNPDALIPTLPRVRDLVVAFFTGALETWERFTEEFAADGVIATTSTGERLRAWMPTTNDVNEGKLGELRMSSRRAPNMTLQQFNARKMYRKNDTKTYRRLLQSHDHKMIRLKARMVDSSGLTKKRRDTQAQADLLVVAAKRANGVEKAAKKKKVNAALDKLSDGLWLTEALLDAQLAWHRRAELRELKKPSESLIPKVSRLGTKQLKVDALIGAVQRYNASAGIVGPGGDQMDVIRDADDRDIVMESAY</sequence>
<gene>
    <name evidence="1" type="ORF">GGX14DRAFT_376713</name>
</gene>
<dbReference type="AlphaFoldDB" id="A0AAD6UVA7"/>
<keyword evidence="2" id="KW-1185">Reference proteome</keyword>
<evidence type="ECO:0000313" key="1">
    <source>
        <dbReference type="EMBL" id="KAJ7195787.1"/>
    </source>
</evidence>
<proteinExistence type="predicted"/>
<dbReference type="EMBL" id="JARJCW010000088">
    <property type="protein sequence ID" value="KAJ7195787.1"/>
    <property type="molecule type" value="Genomic_DNA"/>
</dbReference>
<reference evidence="1" key="1">
    <citation type="submission" date="2023-03" db="EMBL/GenBank/DDBJ databases">
        <title>Massive genome expansion in bonnet fungi (Mycena s.s.) driven by repeated elements and novel gene families across ecological guilds.</title>
        <authorList>
            <consortium name="Lawrence Berkeley National Laboratory"/>
            <person name="Harder C.B."/>
            <person name="Miyauchi S."/>
            <person name="Viragh M."/>
            <person name="Kuo A."/>
            <person name="Thoen E."/>
            <person name="Andreopoulos B."/>
            <person name="Lu D."/>
            <person name="Skrede I."/>
            <person name="Drula E."/>
            <person name="Henrissat B."/>
            <person name="Morin E."/>
            <person name="Kohler A."/>
            <person name="Barry K."/>
            <person name="LaButti K."/>
            <person name="Morin E."/>
            <person name="Salamov A."/>
            <person name="Lipzen A."/>
            <person name="Mereny Z."/>
            <person name="Hegedus B."/>
            <person name="Baldrian P."/>
            <person name="Stursova M."/>
            <person name="Weitz H."/>
            <person name="Taylor A."/>
            <person name="Grigoriev I.V."/>
            <person name="Nagy L.G."/>
            <person name="Martin F."/>
            <person name="Kauserud H."/>
        </authorList>
    </citation>
    <scope>NUCLEOTIDE SEQUENCE</scope>
    <source>
        <strain evidence="1">9144</strain>
    </source>
</reference>
<protein>
    <submittedName>
        <fullName evidence="1">Uncharacterized protein</fullName>
    </submittedName>
</protein>
<dbReference type="Proteomes" id="UP001219525">
    <property type="component" value="Unassembled WGS sequence"/>
</dbReference>